<evidence type="ECO:0000313" key="1">
    <source>
        <dbReference type="EMBL" id="KAI5680263.1"/>
    </source>
</evidence>
<proteinExistence type="predicted"/>
<accession>A0ACC0C662</accession>
<comment type="caution">
    <text evidence="1">The sequence shown here is derived from an EMBL/GenBank/DDBJ whole genome shotgun (WGS) entry which is preliminary data.</text>
</comment>
<name>A0ACC0C662_CATRO</name>
<sequence length="182" mass="20978">MMAQSVCQCQWQPLSFHSARPRFPPPSLPLPLPRSFSSPQFSVSIPFPQKSTTSRRHCRSSSSNNNPKFNEENSFFDEDGVVKDMDGYLNYLSLEYESVWDTKPSWCQPWTITLTGVLIIASSWLLLHSTIVTAVVLTLICTWWYIFLYSYPKEYSDMIAERRKKVSSGLEDTYGVRQSNEL</sequence>
<organism evidence="1 2">
    <name type="scientific">Catharanthus roseus</name>
    <name type="common">Madagascar periwinkle</name>
    <name type="synonym">Vinca rosea</name>
    <dbReference type="NCBI Taxonomy" id="4058"/>
    <lineage>
        <taxon>Eukaryota</taxon>
        <taxon>Viridiplantae</taxon>
        <taxon>Streptophyta</taxon>
        <taxon>Embryophyta</taxon>
        <taxon>Tracheophyta</taxon>
        <taxon>Spermatophyta</taxon>
        <taxon>Magnoliopsida</taxon>
        <taxon>eudicotyledons</taxon>
        <taxon>Gunneridae</taxon>
        <taxon>Pentapetalae</taxon>
        <taxon>asterids</taxon>
        <taxon>lamiids</taxon>
        <taxon>Gentianales</taxon>
        <taxon>Apocynaceae</taxon>
        <taxon>Rauvolfioideae</taxon>
        <taxon>Vinceae</taxon>
        <taxon>Catharanthinae</taxon>
        <taxon>Catharanthus</taxon>
    </lineage>
</organism>
<reference evidence="2" key="1">
    <citation type="journal article" date="2023" name="Nat. Plants">
        <title>Single-cell RNA sequencing provides a high-resolution roadmap for understanding the multicellular compartmentation of specialized metabolism.</title>
        <authorList>
            <person name="Sun S."/>
            <person name="Shen X."/>
            <person name="Li Y."/>
            <person name="Li Y."/>
            <person name="Wang S."/>
            <person name="Li R."/>
            <person name="Zhang H."/>
            <person name="Shen G."/>
            <person name="Guo B."/>
            <person name="Wei J."/>
            <person name="Xu J."/>
            <person name="St-Pierre B."/>
            <person name="Chen S."/>
            <person name="Sun C."/>
        </authorList>
    </citation>
    <scope>NUCLEOTIDE SEQUENCE [LARGE SCALE GENOMIC DNA]</scope>
</reference>
<protein>
    <submittedName>
        <fullName evidence="1">Uncharacterized protein</fullName>
    </submittedName>
</protein>
<dbReference type="EMBL" id="CM044701">
    <property type="protein sequence ID" value="KAI5680263.1"/>
    <property type="molecule type" value="Genomic_DNA"/>
</dbReference>
<evidence type="ECO:0000313" key="2">
    <source>
        <dbReference type="Proteomes" id="UP001060085"/>
    </source>
</evidence>
<gene>
    <name evidence="1" type="ORF">M9H77_01490</name>
</gene>
<keyword evidence="2" id="KW-1185">Reference proteome</keyword>
<dbReference type="Proteomes" id="UP001060085">
    <property type="component" value="Linkage Group LG01"/>
</dbReference>